<evidence type="ECO:0000313" key="6">
    <source>
        <dbReference type="Proteomes" id="UP000292373"/>
    </source>
</evidence>
<keyword evidence="6" id="KW-1185">Reference proteome</keyword>
<feature type="compositionally biased region" description="Basic and acidic residues" evidence="4">
    <location>
        <begin position="127"/>
        <end position="137"/>
    </location>
</feature>
<organism evidence="5 6">
    <name type="scientific">Propioniciclava sinopodophylli</name>
    <dbReference type="NCBI Taxonomy" id="1837344"/>
    <lineage>
        <taxon>Bacteria</taxon>
        <taxon>Bacillati</taxon>
        <taxon>Actinomycetota</taxon>
        <taxon>Actinomycetes</taxon>
        <taxon>Propionibacteriales</taxon>
        <taxon>Propionibacteriaceae</taxon>
        <taxon>Propioniciclava</taxon>
    </lineage>
</organism>
<reference evidence="5 6" key="1">
    <citation type="submission" date="2019-01" db="EMBL/GenBank/DDBJ databases">
        <title>Lactibacter flavus gen. nov., sp. nov., a novel bacterium of the family Propionibacteriaceae isolated from raw milk and dairy products.</title>
        <authorList>
            <person name="Huptas C."/>
            <person name="Wenning M."/>
            <person name="Breitenwieser F."/>
            <person name="Doll E."/>
            <person name="Von Neubeck M."/>
            <person name="Busse H.-J."/>
            <person name="Scherer S."/>
        </authorList>
    </citation>
    <scope>NUCLEOTIDE SEQUENCE [LARGE SCALE GENOMIC DNA]</scope>
    <source>
        <strain evidence="5 6">KCTC 33808</strain>
    </source>
</reference>
<evidence type="ECO:0000256" key="4">
    <source>
        <dbReference type="SAM" id="MobiDB-lite"/>
    </source>
</evidence>
<dbReference type="RefSeq" id="WP_131170171.1">
    <property type="nucleotide sequence ID" value="NZ_SDMQ01000022.1"/>
</dbReference>
<proteinExistence type="predicted"/>
<name>A0A4Q9KAN7_9ACTN</name>
<evidence type="ECO:0000256" key="2">
    <source>
        <dbReference type="ARBA" id="ARBA00022722"/>
    </source>
</evidence>
<keyword evidence="1" id="KW-1277">Toxin-antitoxin system</keyword>
<dbReference type="InterPro" id="IPR008201">
    <property type="entry name" value="HepT-like"/>
</dbReference>
<comment type="caution">
    <text evidence="5">The sequence shown here is derived from an EMBL/GenBank/DDBJ whole genome shotgun (WGS) entry which is preliminary data.</text>
</comment>
<accession>A0A4Q9KAN7</accession>
<dbReference type="OrthoDB" id="4829434at2"/>
<keyword evidence="3" id="KW-0378">Hydrolase</keyword>
<dbReference type="GO" id="GO:0110001">
    <property type="term" value="C:toxin-antitoxin complex"/>
    <property type="evidence" value="ECO:0007669"/>
    <property type="project" value="InterPro"/>
</dbReference>
<dbReference type="Proteomes" id="UP000292373">
    <property type="component" value="Unassembled WGS sequence"/>
</dbReference>
<evidence type="ECO:0000256" key="1">
    <source>
        <dbReference type="ARBA" id="ARBA00022649"/>
    </source>
</evidence>
<evidence type="ECO:0000256" key="3">
    <source>
        <dbReference type="ARBA" id="ARBA00022801"/>
    </source>
</evidence>
<gene>
    <name evidence="5" type="ORF">ET989_14325</name>
</gene>
<dbReference type="GO" id="GO:0016787">
    <property type="term" value="F:hydrolase activity"/>
    <property type="evidence" value="ECO:0007669"/>
    <property type="project" value="UniProtKB-KW"/>
</dbReference>
<dbReference type="AlphaFoldDB" id="A0A4Q9KAN7"/>
<dbReference type="EMBL" id="SDMQ01000022">
    <property type="protein sequence ID" value="TBT82538.1"/>
    <property type="molecule type" value="Genomic_DNA"/>
</dbReference>
<protein>
    <submittedName>
        <fullName evidence="5">DUF86 domain-containing protein</fullName>
    </submittedName>
</protein>
<feature type="region of interest" description="Disordered" evidence="4">
    <location>
        <begin position="123"/>
        <end position="150"/>
    </location>
</feature>
<dbReference type="Pfam" id="PF01934">
    <property type="entry name" value="HepT-like"/>
    <property type="match status" value="1"/>
</dbReference>
<dbReference type="GO" id="GO:0004540">
    <property type="term" value="F:RNA nuclease activity"/>
    <property type="evidence" value="ECO:0007669"/>
    <property type="project" value="InterPro"/>
</dbReference>
<sequence>MSRTTIEILQDALAHFEIMQTHAEQGLEERLVIDAVCMRLSAGIEALAAIDSDEREGIFGEVWPLMWGMRNRIAHGYLLVDTTIIRETMIHDVPSIMSRIRQRVLLHQSAAIGDERAVGDAALGEPTHVDRQLKDTRSVGSAGASESDRD</sequence>
<keyword evidence="2" id="KW-0540">Nuclease</keyword>
<evidence type="ECO:0000313" key="5">
    <source>
        <dbReference type="EMBL" id="TBT82538.1"/>
    </source>
</evidence>